<dbReference type="GO" id="GO:0032263">
    <property type="term" value="P:GMP salvage"/>
    <property type="evidence" value="ECO:0007669"/>
    <property type="project" value="TreeGrafter"/>
</dbReference>
<gene>
    <name evidence="2" type="ORF">MNBD_GAMMA01-513</name>
</gene>
<dbReference type="GO" id="GO:0006178">
    <property type="term" value="P:guanine salvage"/>
    <property type="evidence" value="ECO:0007669"/>
    <property type="project" value="TreeGrafter"/>
</dbReference>
<dbReference type="GO" id="GO:0046100">
    <property type="term" value="P:hypoxanthine metabolic process"/>
    <property type="evidence" value="ECO:0007669"/>
    <property type="project" value="TreeGrafter"/>
</dbReference>
<dbReference type="CDD" id="cd06223">
    <property type="entry name" value="PRTases_typeI"/>
    <property type="match status" value="1"/>
</dbReference>
<accession>A0A3B0UWH0</accession>
<feature type="domain" description="Phosphoribosyltransferase" evidence="1">
    <location>
        <begin position="19"/>
        <end position="164"/>
    </location>
</feature>
<dbReference type="PANTHER" id="PTHR43340">
    <property type="entry name" value="HYPOXANTHINE-GUANINE PHOSPHORIBOSYLTRANSFERASE"/>
    <property type="match status" value="1"/>
</dbReference>
<evidence type="ECO:0000259" key="1">
    <source>
        <dbReference type="Pfam" id="PF00156"/>
    </source>
</evidence>
<reference evidence="2" key="1">
    <citation type="submission" date="2018-06" db="EMBL/GenBank/DDBJ databases">
        <authorList>
            <person name="Zhirakovskaya E."/>
        </authorList>
    </citation>
    <scope>NUCLEOTIDE SEQUENCE</scope>
</reference>
<proteinExistence type="predicted"/>
<dbReference type="PANTHER" id="PTHR43340:SF1">
    <property type="entry name" value="HYPOXANTHINE PHOSPHORIBOSYLTRANSFERASE"/>
    <property type="match status" value="1"/>
</dbReference>
<dbReference type="GO" id="GO:0032264">
    <property type="term" value="P:IMP salvage"/>
    <property type="evidence" value="ECO:0007669"/>
    <property type="project" value="TreeGrafter"/>
</dbReference>
<evidence type="ECO:0000313" key="2">
    <source>
        <dbReference type="EMBL" id="VAW35448.1"/>
    </source>
</evidence>
<dbReference type="EMBL" id="UOEW01000101">
    <property type="protein sequence ID" value="VAW35448.1"/>
    <property type="molecule type" value="Genomic_DNA"/>
</dbReference>
<dbReference type="InterPro" id="IPR029057">
    <property type="entry name" value="PRTase-like"/>
</dbReference>
<dbReference type="NCBIfam" id="NF006605">
    <property type="entry name" value="PRK09162.1"/>
    <property type="match status" value="1"/>
</dbReference>
<dbReference type="GO" id="GO:0004422">
    <property type="term" value="F:hypoxanthine phosphoribosyltransferase activity"/>
    <property type="evidence" value="ECO:0007669"/>
    <property type="project" value="TreeGrafter"/>
</dbReference>
<sequence length="178" mass="20614">MNQDNLLPKNCTLLFSKETIQQHINTIAATLNTEYHNQPVVFLTIMNGGMIFASDLAKMLNLDMEMDYVQVSRYGTETTGGQLIWKHQCETSLQDKHVILVDDIFDEGYTLMAVDEWCKEQGAKTVKSVVLVVKQHERGYADFKVDYHGIEVEDLYIFGYGMDYQEKLRHLNDIYYLN</sequence>
<dbReference type="Pfam" id="PF00156">
    <property type="entry name" value="Pribosyltran"/>
    <property type="match status" value="1"/>
</dbReference>
<keyword evidence="2" id="KW-0328">Glycosyltransferase</keyword>
<dbReference type="GO" id="GO:0005829">
    <property type="term" value="C:cytosol"/>
    <property type="evidence" value="ECO:0007669"/>
    <property type="project" value="TreeGrafter"/>
</dbReference>
<dbReference type="EC" id="2.4.2.8" evidence="2"/>
<name>A0A3B0UWH0_9ZZZZ</name>
<dbReference type="InterPro" id="IPR050408">
    <property type="entry name" value="HGPRT"/>
</dbReference>
<keyword evidence="2" id="KW-0808">Transferase</keyword>
<dbReference type="AlphaFoldDB" id="A0A3B0UWH0"/>
<organism evidence="2">
    <name type="scientific">hydrothermal vent metagenome</name>
    <dbReference type="NCBI Taxonomy" id="652676"/>
    <lineage>
        <taxon>unclassified sequences</taxon>
        <taxon>metagenomes</taxon>
        <taxon>ecological metagenomes</taxon>
    </lineage>
</organism>
<dbReference type="SUPFAM" id="SSF53271">
    <property type="entry name" value="PRTase-like"/>
    <property type="match status" value="1"/>
</dbReference>
<dbReference type="GO" id="GO:0000287">
    <property type="term" value="F:magnesium ion binding"/>
    <property type="evidence" value="ECO:0007669"/>
    <property type="project" value="TreeGrafter"/>
</dbReference>
<protein>
    <submittedName>
        <fullName evidence="2">Hypoxanthine-guanine phosphoribosyltransferase</fullName>
        <ecNumber evidence="2">2.4.2.8</ecNumber>
    </submittedName>
</protein>
<dbReference type="InterPro" id="IPR000836">
    <property type="entry name" value="PRTase_dom"/>
</dbReference>
<dbReference type="Gene3D" id="3.40.50.2020">
    <property type="match status" value="1"/>
</dbReference>